<keyword evidence="3" id="KW-1185">Reference proteome</keyword>
<name>A0ABR2E879_9ROSI</name>
<dbReference type="Proteomes" id="UP001472677">
    <property type="component" value="Unassembled WGS sequence"/>
</dbReference>
<feature type="region of interest" description="Disordered" evidence="1">
    <location>
        <begin position="1"/>
        <end position="22"/>
    </location>
</feature>
<evidence type="ECO:0000313" key="2">
    <source>
        <dbReference type="EMBL" id="KAK8554213.1"/>
    </source>
</evidence>
<comment type="caution">
    <text evidence="2">The sequence shown here is derived from an EMBL/GenBank/DDBJ whole genome shotgun (WGS) entry which is preliminary data.</text>
</comment>
<reference evidence="2 3" key="1">
    <citation type="journal article" date="2024" name="G3 (Bethesda)">
        <title>Genome assembly of Hibiscus sabdariffa L. provides insights into metabolisms of medicinal natural products.</title>
        <authorList>
            <person name="Kim T."/>
        </authorList>
    </citation>
    <scope>NUCLEOTIDE SEQUENCE [LARGE SCALE GENOMIC DNA]</scope>
    <source>
        <strain evidence="2">TK-2024</strain>
        <tissue evidence="2">Old leaves</tissue>
    </source>
</reference>
<evidence type="ECO:0000313" key="3">
    <source>
        <dbReference type="Proteomes" id="UP001472677"/>
    </source>
</evidence>
<dbReference type="EMBL" id="JBBPBM010000019">
    <property type="protein sequence ID" value="KAK8554213.1"/>
    <property type="molecule type" value="Genomic_DNA"/>
</dbReference>
<proteinExistence type="predicted"/>
<evidence type="ECO:0000256" key="1">
    <source>
        <dbReference type="SAM" id="MobiDB-lite"/>
    </source>
</evidence>
<organism evidence="2 3">
    <name type="scientific">Hibiscus sabdariffa</name>
    <name type="common">roselle</name>
    <dbReference type="NCBI Taxonomy" id="183260"/>
    <lineage>
        <taxon>Eukaryota</taxon>
        <taxon>Viridiplantae</taxon>
        <taxon>Streptophyta</taxon>
        <taxon>Embryophyta</taxon>
        <taxon>Tracheophyta</taxon>
        <taxon>Spermatophyta</taxon>
        <taxon>Magnoliopsida</taxon>
        <taxon>eudicotyledons</taxon>
        <taxon>Gunneridae</taxon>
        <taxon>Pentapetalae</taxon>
        <taxon>rosids</taxon>
        <taxon>malvids</taxon>
        <taxon>Malvales</taxon>
        <taxon>Malvaceae</taxon>
        <taxon>Malvoideae</taxon>
        <taxon>Hibiscus</taxon>
    </lineage>
</organism>
<protein>
    <submittedName>
        <fullName evidence="2">Uncharacterized protein</fullName>
    </submittedName>
</protein>
<gene>
    <name evidence="2" type="ORF">V6N12_031182</name>
</gene>
<accession>A0ABR2E879</accession>
<sequence length="86" mass="9912">MLNRALPPHRTPSTGTLHSSIRHHKEHQHLLPTFLKPQTPERERQTALPRLNRHQIWTSLQALTQMSWKSYLPPGPSLNDLPSGIE</sequence>